<proteinExistence type="predicted"/>
<reference evidence="4" key="1">
    <citation type="submission" date="2020-06" db="EMBL/GenBank/DDBJ databases">
        <title>Insight into the genomes of haloalkaliphilic bacilli from Kenyan soda lakes.</title>
        <authorList>
            <person name="Mwirichia R."/>
            <person name="Villamizar G.C."/>
            <person name="Poehlein A."/>
            <person name="Mugweru J."/>
            <person name="Kipnyargis A."/>
            <person name="Kiplimo D."/>
            <person name="Orwa P."/>
            <person name="Daniel R."/>
        </authorList>
    </citation>
    <scope>NUCLEOTIDE SEQUENCE</scope>
    <source>
        <strain evidence="4">B1096_S55</strain>
    </source>
</reference>
<keyword evidence="1 4" id="KW-0489">Methyltransferase</keyword>
<comment type="caution">
    <text evidence="4">The sequence shown here is derived from an EMBL/GenBank/DDBJ whole genome shotgun (WGS) entry which is preliminary data.</text>
</comment>
<dbReference type="InterPro" id="IPR002052">
    <property type="entry name" value="DNA_methylase_N6_adenine_CS"/>
</dbReference>
<gene>
    <name evidence="4" type="primary">rsmD</name>
    <name evidence="4" type="ORF">HXA33_05145</name>
</gene>
<dbReference type="InterPro" id="IPR029063">
    <property type="entry name" value="SAM-dependent_MTases_sf"/>
</dbReference>
<protein>
    <submittedName>
        <fullName evidence="4">16S rRNA (Guanine(966)-N(2))-methyltransferase RsmD</fullName>
        <ecNumber evidence="4">2.1.1.171</ecNumber>
    </submittedName>
</protein>
<evidence type="ECO:0000256" key="3">
    <source>
        <dbReference type="SAM" id="MobiDB-lite"/>
    </source>
</evidence>
<dbReference type="EMBL" id="JABXYM010000001">
    <property type="protein sequence ID" value="MCR6095924.1"/>
    <property type="molecule type" value="Genomic_DNA"/>
</dbReference>
<keyword evidence="2 4" id="KW-0808">Transferase</keyword>
<dbReference type="NCBIfam" id="TIGR00095">
    <property type="entry name" value="16S rRNA (guanine(966)-N(2))-methyltransferase RsmD"/>
    <property type="match status" value="1"/>
</dbReference>
<dbReference type="CDD" id="cd02440">
    <property type="entry name" value="AdoMet_MTases"/>
    <property type="match status" value="1"/>
</dbReference>
<dbReference type="GO" id="GO:0003676">
    <property type="term" value="F:nucleic acid binding"/>
    <property type="evidence" value="ECO:0007669"/>
    <property type="project" value="InterPro"/>
</dbReference>
<evidence type="ECO:0000313" key="5">
    <source>
        <dbReference type="Proteomes" id="UP001057753"/>
    </source>
</evidence>
<feature type="region of interest" description="Disordered" evidence="3">
    <location>
        <begin position="1"/>
        <end position="24"/>
    </location>
</feature>
<dbReference type="Proteomes" id="UP001057753">
    <property type="component" value="Unassembled WGS sequence"/>
</dbReference>
<dbReference type="PANTHER" id="PTHR43542:SF1">
    <property type="entry name" value="METHYLTRANSFERASE"/>
    <property type="match status" value="1"/>
</dbReference>
<keyword evidence="5" id="KW-1185">Reference proteome</keyword>
<evidence type="ECO:0000313" key="4">
    <source>
        <dbReference type="EMBL" id="MCR6095924.1"/>
    </source>
</evidence>
<dbReference type="Gene3D" id="3.40.50.150">
    <property type="entry name" value="Vaccinia Virus protein VP39"/>
    <property type="match status" value="1"/>
</dbReference>
<dbReference type="EC" id="2.1.1.171" evidence="4"/>
<dbReference type="OrthoDB" id="9803017at2"/>
<sequence>MRVISGKQKGTSLKSVPGHSTRPTTDKVKEAIFNMVGPYFNGGMMLDLYAGSGAMGIEALSRGMSKAVFVDRDRKAIETIYSNLKTVRCLEEAEVFKNEAKRALNAIKKKERQFDLIFLDPPYAKQTLADELAFIDTHNILLQGGYIVAEHSSKVLLDNHYKTFTQTKEERYGDTSVTIFKSVASEESI</sequence>
<dbReference type="GO" id="GO:0052913">
    <property type="term" value="F:16S rRNA (guanine(966)-N(2))-methyltransferase activity"/>
    <property type="evidence" value="ECO:0007669"/>
    <property type="project" value="UniProtKB-EC"/>
</dbReference>
<evidence type="ECO:0000256" key="1">
    <source>
        <dbReference type="ARBA" id="ARBA00022603"/>
    </source>
</evidence>
<dbReference type="AlphaFoldDB" id="A0A9Q4B080"/>
<name>A0A9Q4B080_SALAG</name>
<dbReference type="PROSITE" id="PS00092">
    <property type="entry name" value="N6_MTASE"/>
    <property type="match status" value="1"/>
</dbReference>
<dbReference type="Pfam" id="PF03602">
    <property type="entry name" value="Cons_hypoth95"/>
    <property type="match status" value="1"/>
</dbReference>
<dbReference type="PIRSF" id="PIRSF004553">
    <property type="entry name" value="CHP00095"/>
    <property type="match status" value="1"/>
</dbReference>
<organism evidence="4 5">
    <name type="scientific">Salipaludibacillus agaradhaerens</name>
    <name type="common">Bacillus agaradhaerens</name>
    <dbReference type="NCBI Taxonomy" id="76935"/>
    <lineage>
        <taxon>Bacteria</taxon>
        <taxon>Bacillati</taxon>
        <taxon>Bacillota</taxon>
        <taxon>Bacilli</taxon>
        <taxon>Bacillales</taxon>
        <taxon>Bacillaceae</taxon>
    </lineage>
</organism>
<accession>A0A9Q4B080</accession>
<dbReference type="SUPFAM" id="SSF53335">
    <property type="entry name" value="S-adenosyl-L-methionine-dependent methyltransferases"/>
    <property type="match status" value="1"/>
</dbReference>
<dbReference type="PANTHER" id="PTHR43542">
    <property type="entry name" value="METHYLTRANSFERASE"/>
    <property type="match status" value="1"/>
</dbReference>
<dbReference type="InterPro" id="IPR004398">
    <property type="entry name" value="RNA_MeTrfase_RsmD"/>
</dbReference>
<evidence type="ECO:0000256" key="2">
    <source>
        <dbReference type="ARBA" id="ARBA00022679"/>
    </source>
</evidence>